<dbReference type="EMBL" id="JAJAQC010000092">
    <property type="protein sequence ID" value="MDA0567949.1"/>
    <property type="molecule type" value="Genomic_DNA"/>
</dbReference>
<dbReference type="Proteomes" id="UP001140076">
    <property type="component" value="Unassembled WGS sequence"/>
</dbReference>
<dbReference type="PANTHER" id="PTHR14239">
    <property type="entry name" value="DUDULIN-RELATED"/>
    <property type="match status" value="1"/>
</dbReference>
<accession>A0A9X3NQC4</accession>
<protein>
    <submittedName>
        <fullName evidence="4">NAD(P)-binding domain-containing protein</fullName>
    </submittedName>
</protein>
<evidence type="ECO:0000313" key="5">
    <source>
        <dbReference type="Proteomes" id="UP001140076"/>
    </source>
</evidence>
<evidence type="ECO:0000313" key="4">
    <source>
        <dbReference type="EMBL" id="MDA0567949.1"/>
    </source>
</evidence>
<feature type="region of interest" description="Disordered" evidence="2">
    <location>
        <begin position="143"/>
        <end position="162"/>
    </location>
</feature>
<dbReference type="InterPro" id="IPR051267">
    <property type="entry name" value="STEAP_metalloreductase"/>
</dbReference>
<dbReference type="InterPro" id="IPR036291">
    <property type="entry name" value="NAD(P)-bd_dom_sf"/>
</dbReference>
<evidence type="ECO:0000259" key="3">
    <source>
        <dbReference type="Pfam" id="PF03807"/>
    </source>
</evidence>
<feature type="compositionally biased region" description="Gly residues" evidence="2">
    <location>
        <begin position="145"/>
        <end position="160"/>
    </location>
</feature>
<dbReference type="Pfam" id="PF03807">
    <property type="entry name" value="F420_oxidored"/>
    <property type="match status" value="1"/>
</dbReference>
<keyword evidence="1" id="KW-0560">Oxidoreductase</keyword>
<comment type="caution">
    <text evidence="4">The sequence shown here is derived from an EMBL/GenBank/DDBJ whole genome shotgun (WGS) entry which is preliminary data.</text>
</comment>
<evidence type="ECO:0000256" key="2">
    <source>
        <dbReference type="SAM" id="MobiDB-lite"/>
    </source>
</evidence>
<dbReference type="SUPFAM" id="SSF51735">
    <property type="entry name" value="NAD(P)-binding Rossmann-fold domains"/>
    <property type="match status" value="1"/>
</dbReference>
<dbReference type="GO" id="GO:0016491">
    <property type="term" value="F:oxidoreductase activity"/>
    <property type="evidence" value="ECO:0007669"/>
    <property type="project" value="UniProtKB-KW"/>
</dbReference>
<keyword evidence="5" id="KW-1185">Reference proteome</keyword>
<evidence type="ECO:0000256" key="1">
    <source>
        <dbReference type="ARBA" id="ARBA00023002"/>
    </source>
</evidence>
<name>A0A9X3NQC4_9ACTN</name>
<proteinExistence type="predicted"/>
<dbReference type="Gene3D" id="3.40.50.720">
    <property type="entry name" value="NAD(P)-binding Rossmann-like Domain"/>
    <property type="match status" value="1"/>
</dbReference>
<dbReference type="PANTHER" id="PTHR14239:SF10">
    <property type="entry name" value="REDUCTASE"/>
    <property type="match status" value="1"/>
</dbReference>
<organism evidence="4 5">
    <name type="scientific">Streptomonospora mangrovi</name>
    <dbReference type="NCBI Taxonomy" id="2883123"/>
    <lineage>
        <taxon>Bacteria</taxon>
        <taxon>Bacillati</taxon>
        <taxon>Actinomycetota</taxon>
        <taxon>Actinomycetes</taxon>
        <taxon>Streptosporangiales</taxon>
        <taxon>Nocardiopsidaceae</taxon>
        <taxon>Streptomonospora</taxon>
    </lineage>
</organism>
<reference evidence="4" key="1">
    <citation type="submission" date="2021-10" db="EMBL/GenBank/DDBJ databases">
        <title>Streptomonospora sp. nov., isolated from mangrove soil.</title>
        <authorList>
            <person name="Chen X."/>
            <person name="Ge X."/>
            <person name="Liu W."/>
        </authorList>
    </citation>
    <scope>NUCLEOTIDE SEQUENCE</scope>
    <source>
        <strain evidence="4">S1-112</strain>
    </source>
</reference>
<dbReference type="AlphaFoldDB" id="A0A9X3NQC4"/>
<sequence>MRIGVVGTGGMAEALGGGWAAAGHEVMFGGRSPARAKALAARVGGAARTGTPAEAAAFGAAVLLAVPYAAVLGVLADLGAADGALRGRVLIDCVNPVATTAFTLATDDGGPSLARRIADAAPGAHPVKAFTLCPADVWRAREGEAGGTSGESGHESGGGAPHVPLCGDSDDALGVVGGLVRDLGGTPVVAGGLERAGLVEATAAFAIGLYASGNDPRLVFAAPDAAPPPQAQPRTPVAG</sequence>
<dbReference type="RefSeq" id="WP_270075184.1">
    <property type="nucleotide sequence ID" value="NZ_JAJAQC010000092.1"/>
</dbReference>
<gene>
    <name evidence="4" type="ORF">LG943_27045</name>
</gene>
<feature type="domain" description="Pyrroline-5-carboxylate reductase catalytic N-terminal" evidence="3">
    <location>
        <begin position="2"/>
        <end position="96"/>
    </location>
</feature>
<dbReference type="InterPro" id="IPR028939">
    <property type="entry name" value="P5C_Rdtase_cat_N"/>
</dbReference>